<name>A0A142G2V2_AGGAC</name>
<accession>A0A142G2V2</accession>
<dbReference type="AlphaFoldDB" id="A0A142G2V2"/>
<reference evidence="5 8" key="3">
    <citation type="submission" date="2019-08" db="EMBL/GenBank/DDBJ databases">
        <title>Whole genome sequencing of Aggregatibacter actinomycetemcomitans cultured from blood stream infections in Denmark reveals a novel phylogenetic lineage expressing serotype a membrane O polysaccharide.</title>
        <authorList>
            <person name="Nedergaard S."/>
            <person name="Kobel C.M."/>
            <person name="Nielsen M.B."/>
            <person name="Moeller R.T."/>
            <person name="Jensen A.B."/>
            <person name="Noerskov-Lauritsen N."/>
        </authorList>
    </citation>
    <scope>NUCLEOTIDE SEQUENCE [LARGE SCALE GENOMIC DNA]</scope>
    <source>
        <strain evidence="5 8">PN_563</strain>
    </source>
</reference>
<gene>
    <name evidence="3" type="ORF">ACT75_10870</name>
    <name evidence="4" type="ORF">CQR80_10180</name>
    <name evidence="5" type="ORF">FXB79_08995</name>
</gene>
<dbReference type="NCBIfam" id="TIGR01845">
    <property type="entry name" value="outer_NodT"/>
    <property type="match status" value="1"/>
</dbReference>
<dbReference type="Pfam" id="PF02321">
    <property type="entry name" value="OEP"/>
    <property type="match status" value="2"/>
</dbReference>
<dbReference type="RefSeq" id="WP_005538916.1">
    <property type="nucleotide sequence ID" value="NZ_CP012959.1"/>
</dbReference>
<dbReference type="PROSITE" id="PS51257">
    <property type="entry name" value="PROKAR_LIPOPROTEIN"/>
    <property type="match status" value="1"/>
</dbReference>
<dbReference type="EMBL" id="VSED01000026">
    <property type="protein sequence ID" value="TYA38417.1"/>
    <property type="molecule type" value="Genomic_DNA"/>
</dbReference>
<reference evidence="3 6" key="1">
    <citation type="submission" date="2015-10" db="EMBL/GenBank/DDBJ databases">
        <title>Tn-seq of a polymicrobial infection.</title>
        <authorList>
            <person name="Stacy A."/>
            <person name="Rumbaugh K.P."/>
            <person name="Whiteley M."/>
        </authorList>
    </citation>
    <scope>NUCLEOTIDE SEQUENCE [LARGE SCALE GENOMIC DNA]</scope>
    <source>
        <strain evidence="3 6">624</strain>
    </source>
</reference>
<evidence type="ECO:0000256" key="1">
    <source>
        <dbReference type="ARBA" id="ARBA00007613"/>
    </source>
</evidence>
<comment type="similarity">
    <text evidence="1 2">Belongs to the outer membrane factor (OMF) (TC 1.B.17) family.</text>
</comment>
<keyword evidence="2" id="KW-0812">Transmembrane</keyword>
<dbReference type="Gene3D" id="1.20.1600.10">
    <property type="entry name" value="Outer membrane efflux proteins (OEP)"/>
    <property type="match status" value="1"/>
</dbReference>
<dbReference type="GO" id="GO:0015562">
    <property type="term" value="F:efflux transmembrane transporter activity"/>
    <property type="evidence" value="ECO:0007669"/>
    <property type="project" value="InterPro"/>
</dbReference>
<evidence type="ECO:0000313" key="8">
    <source>
        <dbReference type="Proteomes" id="UP000323012"/>
    </source>
</evidence>
<reference evidence="4 7" key="2">
    <citation type="submission" date="2017-10" db="EMBL/GenBank/DDBJ databases">
        <title>Draft genome sequences of Aggregatibacter actinomycetemcomitans strains 310a and 310b.</title>
        <authorList>
            <person name="May A.C."/>
            <person name="Ohta H."/>
            <person name="Maeda H."/>
            <person name="Kokeguchi S."/>
            <person name="Cugini C."/>
        </authorList>
    </citation>
    <scope>NUCLEOTIDE SEQUENCE [LARGE SCALE GENOMIC DNA]</scope>
    <source>
        <strain evidence="4 7">310b</strain>
    </source>
</reference>
<dbReference type="OrthoDB" id="9770517at2"/>
<dbReference type="Gene3D" id="2.20.200.10">
    <property type="entry name" value="Outer membrane efflux proteins (OEP)"/>
    <property type="match status" value="1"/>
</dbReference>
<dbReference type="SUPFAM" id="SSF56954">
    <property type="entry name" value="Outer membrane efflux proteins (OEP)"/>
    <property type="match status" value="1"/>
</dbReference>
<dbReference type="NCBIfam" id="NF047721">
    <property type="entry name" value="ToxDrgExpTdeA"/>
    <property type="match status" value="1"/>
</dbReference>
<organism evidence="5 8">
    <name type="scientific">Aggregatibacter actinomycetemcomitans</name>
    <name type="common">Actinobacillus actinomycetemcomitans</name>
    <name type="synonym">Haemophilus actinomycetemcomitans</name>
    <dbReference type="NCBI Taxonomy" id="714"/>
    <lineage>
        <taxon>Bacteria</taxon>
        <taxon>Pseudomonadati</taxon>
        <taxon>Pseudomonadota</taxon>
        <taxon>Gammaproteobacteria</taxon>
        <taxon>Pasteurellales</taxon>
        <taxon>Pasteurellaceae</taxon>
        <taxon>Aggregatibacter</taxon>
    </lineage>
</organism>
<dbReference type="GO" id="GO:0016020">
    <property type="term" value="C:membrane"/>
    <property type="evidence" value="ECO:0007669"/>
    <property type="project" value="InterPro"/>
</dbReference>
<dbReference type="SMR" id="A0A142G2V2"/>
<dbReference type="EMBL" id="CP012959">
    <property type="protein sequence ID" value="AMQ94982.1"/>
    <property type="molecule type" value="Genomic_DNA"/>
</dbReference>
<evidence type="ECO:0000313" key="5">
    <source>
        <dbReference type="EMBL" id="TYA38417.1"/>
    </source>
</evidence>
<dbReference type="PANTHER" id="PTHR30203">
    <property type="entry name" value="OUTER MEMBRANE CATION EFFLUX PROTEIN"/>
    <property type="match status" value="1"/>
</dbReference>
<proteinExistence type="inferred from homology"/>
<dbReference type="Proteomes" id="UP000072236">
    <property type="component" value="Chromosome"/>
</dbReference>
<evidence type="ECO:0000313" key="3">
    <source>
        <dbReference type="EMBL" id="AMQ94982.1"/>
    </source>
</evidence>
<keyword evidence="7" id="KW-1185">Reference proteome</keyword>
<protein>
    <submittedName>
        <fullName evidence="5">TolC family protein</fullName>
    </submittedName>
    <submittedName>
        <fullName evidence="4">Toxin and drug export protein A</fullName>
    </submittedName>
</protein>
<dbReference type="EMBL" id="PCGW01000024">
    <property type="protein sequence ID" value="PHO19815.1"/>
    <property type="molecule type" value="Genomic_DNA"/>
</dbReference>
<evidence type="ECO:0000313" key="7">
    <source>
        <dbReference type="Proteomes" id="UP000226080"/>
    </source>
</evidence>
<dbReference type="PANTHER" id="PTHR30203:SF32">
    <property type="entry name" value="CATION EFFLUX SYSTEM PROTEIN CUSC"/>
    <property type="match status" value="1"/>
</dbReference>
<dbReference type="Proteomes" id="UP000323012">
    <property type="component" value="Unassembled WGS sequence"/>
</dbReference>
<dbReference type="InterPro" id="IPR010131">
    <property type="entry name" value="MdtP/NodT-like"/>
</dbReference>
<dbReference type="Proteomes" id="UP000226080">
    <property type="component" value="Unassembled WGS sequence"/>
</dbReference>
<dbReference type="InterPro" id="IPR003423">
    <property type="entry name" value="OMP_efflux"/>
</dbReference>
<keyword evidence="2" id="KW-0472">Membrane</keyword>
<sequence length="457" mass="51104">MFTIKKLTLTIVVATTLTGCANIGDSYRASLKNYKQYEEITKQYNIKNDWWKLYKDAQLNRVVEKALLNNKDLAKAAVSVNRALYSANLAGANLVPAFSGSTRSTAQKNIKTGGNSTISHTGSLNVSYTLDLWFRLADTADAAEWTHKATVQDMESTKLSLINSVVTTYYQIAYLNDAISTTKESIKYYTDISNIMRNRLAQGVADSISVDQAQQAVLTARNNLITYQLNRKTAEQTLRNLLNLKPDETLKITFPHILKVKSVGVNLNVPVSVIANRPDIKGYQARLSSAFKNVKATEKSWFPEITLGGSLNSSGKKLNSATNTLIGGGALGISLPFLNWNTVKWNVKISEADYETARLNYEKSITVALNDVDTNYFSFTQAKKRFTNAQKTYIYNQRITQYYRNRYNAGVSELREWLTAANTEKNSQLSILQAKYNVIQAENAVYSSMAGYYSVKK</sequence>
<evidence type="ECO:0000313" key="6">
    <source>
        <dbReference type="Proteomes" id="UP000072236"/>
    </source>
</evidence>
<dbReference type="KEGG" id="aact:ACT75_10870"/>
<evidence type="ECO:0000256" key="2">
    <source>
        <dbReference type="RuleBase" id="RU362097"/>
    </source>
</evidence>
<keyword evidence="2" id="KW-0449">Lipoprotein</keyword>
<evidence type="ECO:0000313" key="4">
    <source>
        <dbReference type="EMBL" id="PHO19815.1"/>
    </source>
</evidence>